<dbReference type="EMBL" id="QRYC01000017">
    <property type="protein sequence ID" value="RGU55471.1"/>
    <property type="molecule type" value="Genomic_DNA"/>
</dbReference>
<accession>A0A412TNY6</accession>
<gene>
    <name evidence="2" type="ORF">DWW57_12120</name>
</gene>
<evidence type="ECO:0000313" key="2">
    <source>
        <dbReference type="EMBL" id="RGU55471.1"/>
    </source>
</evidence>
<dbReference type="Proteomes" id="UP000284243">
    <property type="component" value="Unassembled WGS sequence"/>
</dbReference>
<dbReference type="PIRSF" id="PIRSF020269">
    <property type="entry name" value="DUF1121"/>
    <property type="match status" value="1"/>
</dbReference>
<name>A0A412TNY6_9BACT</name>
<dbReference type="InterPro" id="IPR009501">
    <property type="entry name" value="UCP020269"/>
</dbReference>
<dbReference type="InterPro" id="IPR003741">
    <property type="entry name" value="LUD_dom"/>
</dbReference>
<dbReference type="RefSeq" id="WP_087395526.1">
    <property type="nucleotide sequence ID" value="NZ_JADNGC010000018.1"/>
</dbReference>
<feature type="domain" description="LUD" evidence="1">
    <location>
        <begin position="6"/>
        <end position="205"/>
    </location>
</feature>
<comment type="caution">
    <text evidence="2">The sequence shown here is derived from an EMBL/GenBank/DDBJ whole genome shotgun (WGS) entry which is preliminary data.</text>
</comment>
<evidence type="ECO:0000313" key="3">
    <source>
        <dbReference type="Proteomes" id="UP000284243"/>
    </source>
</evidence>
<protein>
    <submittedName>
        <fullName evidence="2">Lactate utilization protein</fullName>
    </submittedName>
</protein>
<proteinExistence type="predicted"/>
<reference evidence="2 3" key="1">
    <citation type="submission" date="2018-08" db="EMBL/GenBank/DDBJ databases">
        <title>A genome reference for cultivated species of the human gut microbiota.</title>
        <authorList>
            <person name="Zou Y."/>
            <person name="Xue W."/>
            <person name="Luo G."/>
        </authorList>
    </citation>
    <scope>NUCLEOTIDE SEQUENCE [LARGE SCALE GENOMIC DNA]</scope>
    <source>
        <strain evidence="2 3">AF16-14</strain>
    </source>
</reference>
<sequence length="211" mass="23591">MNKEIIDKTIAALRHNHFEAFFAHNTAEASAIFFRDIFPGLQVETVSWGDSETMKATGVLNELRKNPELSVIDSFAPGMSRKQKIYWRRQALLTDLFLTGSNALTQKGQLVNLDMIGNRVGGITFGPKHVVLFIGINKITANLEEAMHRVRTIAAPRNAIRHEGFRTPCHKTGVCMDCNSPDRICNVWTITEKSYPAGRIKVILIGEELGL</sequence>
<organism evidence="2 3">
    <name type="scientific">Odoribacter splanchnicus</name>
    <dbReference type="NCBI Taxonomy" id="28118"/>
    <lineage>
        <taxon>Bacteria</taxon>
        <taxon>Pseudomonadati</taxon>
        <taxon>Bacteroidota</taxon>
        <taxon>Bacteroidia</taxon>
        <taxon>Bacteroidales</taxon>
        <taxon>Odoribacteraceae</taxon>
        <taxon>Odoribacter</taxon>
    </lineage>
</organism>
<dbReference type="PANTHER" id="PTHR36179:SF2">
    <property type="entry name" value="LUD DOMAIN-CONTAINING PROTEIN"/>
    <property type="match status" value="1"/>
</dbReference>
<dbReference type="PANTHER" id="PTHR36179">
    <property type="entry name" value="LUD_DOM DOMAIN-CONTAINING PROTEIN"/>
    <property type="match status" value="1"/>
</dbReference>
<dbReference type="AlphaFoldDB" id="A0A412TNY6"/>
<dbReference type="Pfam" id="PF02589">
    <property type="entry name" value="LUD_dom"/>
    <property type="match status" value="1"/>
</dbReference>
<evidence type="ECO:0000259" key="1">
    <source>
        <dbReference type="Pfam" id="PF02589"/>
    </source>
</evidence>